<reference evidence="2 3" key="1">
    <citation type="journal article" date="2024" name="IMA Fungus">
        <title>IMA Genome - F19 : A genome assembly and annotation guide to empower mycologists, including annotated draft genome sequences of Ceratocystis pirilliformis, Diaporthe australafricana, Fusarium ophioides, Paecilomyces lecythidis, and Sporothrix stenoceras.</title>
        <authorList>
            <person name="Aylward J."/>
            <person name="Wilson A.M."/>
            <person name="Visagie C.M."/>
            <person name="Spraker J."/>
            <person name="Barnes I."/>
            <person name="Buitendag C."/>
            <person name="Ceriani C."/>
            <person name="Del Mar Angel L."/>
            <person name="du Plessis D."/>
            <person name="Fuchs T."/>
            <person name="Gasser K."/>
            <person name="Kramer D."/>
            <person name="Li W."/>
            <person name="Munsamy K."/>
            <person name="Piso A."/>
            <person name="Price J.L."/>
            <person name="Sonnekus B."/>
            <person name="Thomas C."/>
            <person name="van der Nest A."/>
            <person name="van Dijk A."/>
            <person name="van Heerden A."/>
            <person name="van Vuuren N."/>
            <person name="Yilmaz N."/>
            <person name="Duong T.A."/>
            <person name="van der Merwe N.A."/>
            <person name="Wingfield M.J."/>
            <person name="Wingfield B.D."/>
        </authorList>
    </citation>
    <scope>NUCLEOTIDE SEQUENCE [LARGE SCALE GENOMIC DNA]</scope>
    <source>
        <strain evidence="2 3">CMW 18167</strain>
    </source>
</reference>
<evidence type="ECO:0000256" key="1">
    <source>
        <dbReference type="SAM" id="MobiDB-lite"/>
    </source>
</evidence>
<proteinExistence type="predicted"/>
<keyword evidence="3" id="KW-1185">Reference proteome</keyword>
<accession>A0ABR3X9I1</accession>
<name>A0ABR3X9I1_9EURO</name>
<comment type="caution">
    <text evidence="2">The sequence shown here is derived from an EMBL/GenBank/DDBJ whole genome shotgun (WGS) entry which is preliminary data.</text>
</comment>
<evidence type="ECO:0000313" key="3">
    <source>
        <dbReference type="Proteomes" id="UP001583193"/>
    </source>
</evidence>
<evidence type="ECO:0000313" key="2">
    <source>
        <dbReference type="EMBL" id="KAL1872589.1"/>
    </source>
</evidence>
<protein>
    <submittedName>
        <fullName evidence="2">Uncharacterized protein</fullName>
    </submittedName>
</protein>
<gene>
    <name evidence="2" type="ORF">Plec18167_006707</name>
</gene>
<organism evidence="2 3">
    <name type="scientific">Paecilomyces lecythidis</name>
    <dbReference type="NCBI Taxonomy" id="3004212"/>
    <lineage>
        <taxon>Eukaryota</taxon>
        <taxon>Fungi</taxon>
        <taxon>Dikarya</taxon>
        <taxon>Ascomycota</taxon>
        <taxon>Pezizomycotina</taxon>
        <taxon>Eurotiomycetes</taxon>
        <taxon>Eurotiomycetidae</taxon>
        <taxon>Eurotiales</taxon>
        <taxon>Thermoascaceae</taxon>
        <taxon>Paecilomyces</taxon>
    </lineage>
</organism>
<feature type="region of interest" description="Disordered" evidence="1">
    <location>
        <begin position="59"/>
        <end position="88"/>
    </location>
</feature>
<sequence>MPRDTENTETPKLTEELLEEHDKNFKNKNSKISQYSGHSWVNQMVQDEQMHIVHSRRGMVMLNKRPSSSEAASERDAQTRQEKQEENSDLLKLFERRQESFQETPMERFLTPGCSDPSYFARPALAKMGTPFGDSQTKEVRMMSAKADVEKAEEIARQVSGK</sequence>
<feature type="compositionally biased region" description="Basic and acidic residues" evidence="1">
    <location>
        <begin position="72"/>
        <end position="86"/>
    </location>
</feature>
<dbReference type="Proteomes" id="UP001583193">
    <property type="component" value="Unassembled WGS sequence"/>
</dbReference>
<dbReference type="EMBL" id="JAVDPF010000024">
    <property type="protein sequence ID" value="KAL1872589.1"/>
    <property type="molecule type" value="Genomic_DNA"/>
</dbReference>